<keyword evidence="3" id="KW-1185">Reference proteome</keyword>
<dbReference type="EMBL" id="FOHV01000015">
    <property type="protein sequence ID" value="SET30622.1"/>
    <property type="molecule type" value="Genomic_DNA"/>
</dbReference>
<organism evidence="2 3">
    <name type="scientific">Thorsellia anophelis DSM 18579</name>
    <dbReference type="NCBI Taxonomy" id="1123402"/>
    <lineage>
        <taxon>Bacteria</taxon>
        <taxon>Pseudomonadati</taxon>
        <taxon>Pseudomonadota</taxon>
        <taxon>Gammaproteobacteria</taxon>
        <taxon>Enterobacterales</taxon>
        <taxon>Thorselliaceae</taxon>
        <taxon>Thorsellia</taxon>
    </lineage>
</organism>
<feature type="chain" id="PRO_5017207511" evidence="1">
    <location>
        <begin position="32"/>
        <end position="202"/>
    </location>
</feature>
<evidence type="ECO:0000313" key="2">
    <source>
        <dbReference type="EMBL" id="SET30622.1"/>
    </source>
</evidence>
<dbReference type="RefSeq" id="WP_093320356.1">
    <property type="nucleotide sequence ID" value="NZ_FOHV01000015.1"/>
</dbReference>
<feature type="signal peptide" evidence="1">
    <location>
        <begin position="1"/>
        <end position="31"/>
    </location>
</feature>
<keyword evidence="1" id="KW-0732">Signal</keyword>
<gene>
    <name evidence="2" type="ORF">SAMN02583745_01957</name>
</gene>
<sequence>MAKKNSFQQLQKKLLISMALFSAFGITGCIAPPSNTLVLAPEIVVPNQDLSVSAVSINIVSYDKRDNPVLATIERNGQLENLMPNRDVRFLLQEILEKQMIARGYAVGGNAPINVQIILNKLNADVKEGNFRHLINASAEITIVAGSVSGMQQSKTYRSSYNVEGPLTASNAKIEEVLNTVLTNIVAEMSQDTSVSNFIRAR</sequence>
<dbReference type="Pfam" id="PF03923">
    <property type="entry name" value="Lipoprotein_16"/>
    <property type="match status" value="1"/>
</dbReference>
<dbReference type="InterPro" id="IPR005619">
    <property type="entry name" value="Uncharacterised_YajG"/>
</dbReference>
<dbReference type="OrthoDB" id="6064766at2"/>
<evidence type="ECO:0000313" key="3">
    <source>
        <dbReference type="Proteomes" id="UP000242642"/>
    </source>
</evidence>
<accession>A0A1I0DF07</accession>
<dbReference type="STRING" id="1123402.SAMN02583745_01957"/>
<name>A0A1I0DF07_9GAMM</name>
<evidence type="ECO:0000256" key="1">
    <source>
        <dbReference type="SAM" id="SignalP"/>
    </source>
</evidence>
<proteinExistence type="predicted"/>
<dbReference type="Proteomes" id="UP000242642">
    <property type="component" value="Unassembled WGS sequence"/>
</dbReference>
<protein>
    <submittedName>
        <fullName evidence="2">Uncharacterized lipoprotein</fullName>
    </submittedName>
</protein>
<dbReference type="AlphaFoldDB" id="A0A1I0DF07"/>
<reference evidence="3" key="1">
    <citation type="submission" date="2016-10" db="EMBL/GenBank/DDBJ databases">
        <authorList>
            <person name="Varghese N."/>
            <person name="Submissions S."/>
        </authorList>
    </citation>
    <scope>NUCLEOTIDE SEQUENCE [LARGE SCALE GENOMIC DNA]</scope>
    <source>
        <strain evidence="3">DSM 18579</strain>
    </source>
</reference>
<dbReference type="PROSITE" id="PS51257">
    <property type="entry name" value="PROKAR_LIPOPROTEIN"/>
    <property type="match status" value="1"/>
</dbReference>
<keyword evidence="2" id="KW-0449">Lipoprotein</keyword>